<reference evidence="1 2" key="1">
    <citation type="submission" date="2024-02" db="EMBL/GenBank/DDBJ databases">
        <title>Chromosome-scale genome assembly of the rough periwinkle Littorina saxatilis.</title>
        <authorList>
            <person name="De Jode A."/>
            <person name="Faria R."/>
            <person name="Formenti G."/>
            <person name="Sims Y."/>
            <person name="Smith T.P."/>
            <person name="Tracey A."/>
            <person name="Wood J.M.D."/>
            <person name="Zagrodzka Z.B."/>
            <person name="Johannesson K."/>
            <person name="Butlin R.K."/>
            <person name="Leder E.H."/>
        </authorList>
    </citation>
    <scope>NUCLEOTIDE SEQUENCE [LARGE SCALE GENOMIC DNA]</scope>
    <source>
        <strain evidence="1">Snail1</strain>
        <tissue evidence="1">Muscle</tissue>
    </source>
</reference>
<evidence type="ECO:0000313" key="2">
    <source>
        <dbReference type="Proteomes" id="UP001374579"/>
    </source>
</evidence>
<proteinExistence type="predicted"/>
<dbReference type="EMBL" id="JBAMIC010000004">
    <property type="protein sequence ID" value="KAK7108100.1"/>
    <property type="molecule type" value="Genomic_DNA"/>
</dbReference>
<dbReference type="AlphaFoldDB" id="A0AAN9BQZ6"/>
<evidence type="ECO:0000313" key="1">
    <source>
        <dbReference type="EMBL" id="KAK7108100.1"/>
    </source>
</evidence>
<dbReference type="InterPro" id="IPR001370">
    <property type="entry name" value="BIR_rpt"/>
</dbReference>
<name>A0AAN9BQZ6_9CAEN</name>
<accession>A0AAN9BQZ6</accession>
<dbReference type="SMART" id="SM00238">
    <property type="entry name" value="BIR"/>
    <property type="match status" value="1"/>
</dbReference>
<organism evidence="1 2">
    <name type="scientific">Littorina saxatilis</name>
    <dbReference type="NCBI Taxonomy" id="31220"/>
    <lineage>
        <taxon>Eukaryota</taxon>
        <taxon>Metazoa</taxon>
        <taxon>Spiralia</taxon>
        <taxon>Lophotrochozoa</taxon>
        <taxon>Mollusca</taxon>
        <taxon>Gastropoda</taxon>
        <taxon>Caenogastropoda</taxon>
        <taxon>Littorinimorpha</taxon>
        <taxon>Littorinoidea</taxon>
        <taxon>Littorinidae</taxon>
        <taxon>Littorina</taxon>
    </lineage>
</organism>
<dbReference type="Gene3D" id="1.10.1170.10">
    <property type="entry name" value="Inhibitor Of Apoptosis Protein (2mihbC-IAP-1), Chain A"/>
    <property type="match status" value="2"/>
</dbReference>
<sequence length="353" mass="39493">MCNYWRNQSKGCFNFLPPNGNKLCRQFWVFPATAVPDDDVESMRREARRYATFNNCPLLPPGTWINHLVRGGYYYDDINQTIVCFACAHQHPSHAHDCHRQMENVRFNAVQEPPRVVLASYDIRDIARDANVMLRHSSLTSHHNGNPGCLPEMVDDASSISIRDSASSTSTNYLEDEAPQNPVAASFEENVALETTLNAGVRRQVFSGEQQIQNGVNQSTISISSNQLMFISEHNIINQPTVVDPGQNPASDAIPPNAVRRLSLPNLWNNFPSSSTQNVMASLAERRRSYSTDWRGPSSFVMADCGLYQVSTDRAKCHSCLVTIRGLTTNTCIWSLHGSKAPHCQFLRSYRGG</sequence>
<dbReference type="SUPFAM" id="SSF57924">
    <property type="entry name" value="Inhibitor of apoptosis (IAP) repeat"/>
    <property type="match status" value="2"/>
</dbReference>
<dbReference type="PROSITE" id="PS50143">
    <property type="entry name" value="BIR_REPEAT_2"/>
    <property type="match status" value="1"/>
</dbReference>
<gene>
    <name evidence="1" type="ORF">V1264_015896</name>
</gene>
<protein>
    <submittedName>
        <fullName evidence="1">Uncharacterized protein</fullName>
    </submittedName>
</protein>
<dbReference type="Proteomes" id="UP001374579">
    <property type="component" value="Unassembled WGS sequence"/>
</dbReference>
<keyword evidence="2" id="KW-1185">Reference proteome</keyword>
<dbReference type="Pfam" id="PF00653">
    <property type="entry name" value="BIR"/>
    <property type="match status" value="1"/>
</dbReference>
<comment type="caution">
    <text evidence="1">The sequence shown here is derived from an EMBL/GenBank/DDBJ whole genome shotgun (WGS) entry which is preliminary data.</text>
</comment>